<accession>A0A4R3ZZ49</accession>
<evidence type="ECO:0000256" key="4">
    <source>
        <dbReference type="PROSITE-ProRule" id="PRU00335"/>
    </source>
</evidence>
<dbReference type="GO" id="GO:0003700">
    <property type="term" value="F:DNA-binding transcription factor activity"/>
    <property type="evidence" value="ECO:0007669"/>
    <property type="project" value="TreeGrafter"/>
</dbReference>
<dbReference type="PROSITE" id="PS01081">
    <property type="entry name" value="HTH_TETR_1"/>
    <property type="match status" value="1"/>
</dbReference>
<feature type="region of interest" description="Disordered" evidence="5">
    <location>
        <begin position="1"/>
        <end position="26"/>
    </location>
</feature>
<dbReference type="EMBL" id="SMCX01000002">
    <property type="protein sequence ID" value="TCW26333.1"/>
    <property type="molecule type" value="Genomic_DNA"/>
</dbReference>
<evidence type="ECO:0000313" key="7">
    <source>
        <dbReference type="EMBL" id="TCW26333.1"/>
    </source>
</evidence>
<dbReference type="Proteomes" id="UP000295805">
    <property type="component" value="Unassembled WGS sequence"/>
</dbReference>
<sequence length="247" mass="26800">MSSPPDASLQAPHAPPRADARRDDSLRDRKRRATLLAIEDAATALVLEHGYDAVTVDQICAAAEVSKRTFFNYVASKEAAVIGASPQDVPEAEREDFLDGVDPDVPRALMRVFLAGFAATRIADREQTAMLVQRRRDIFRAEPQLGAARMTASYRFQIELVDLVSCHLDRHPRLRRLPGVSAEAEARACVALVAASANLGMATWLNRDSASFDDLHADCATALRQLAVLVGEPSTAATTTTDGIPHE</sequence>
<dbReference type="AlphaFoldDB" id="A0A4R3ZZ49"/>
<evidence type="ECO:0000256" key="1">
    <source>
        <dbReference type="ARBA" id="ARBA00023015"/>
    </source>
</evidence>
<reference evidence="7 8" key="1">
    <citation type="submission" date="2019-03" db="EMBL/GenBank/DDBJ databases">
        <title>Root nodule microbial communities of legume samples collected from USA, Mexico and Botswana.</title>
        <authorList>
            <person name="Hirsch A."/>
        </authorList>
    </citation>
    <scope>NUCLEOTIDE SEQUENCE [LARGE SCALE GENOMIC DNA]</scope>
    <source>
        <strain evidence="7 8">55</strain>
    </source>
</reference>
<protein>
    <submittedName>
        <fullName evidence="7">TetR family transcriptional regulator</fullName>
    </submittedName>
</protein>
<dbReference type="InterPro" id="IPR009057">
    <property type="entry name" value="Homeodomain-like_sf"/>
</dbReference>
<feature type="DNA-binding region" description="H-T-H motif" evidence="4">
    <location>
        <begin position="55"/>
        <end position="74"/>
    </location>
</feature>
<feature type="domain" description="HTH tetR-type" evidence="6">
    <location>
        <begin position="32"/>
        <end position="92"/>
    </location>
</feature>
<keyword evidence="2 4" id="KW-0238">DNA-binding</keyword>
<organism evidence="7 8">
    <name type="scientific">Dietzia cinnamea</name>
    <dbReference type="NCBI Taxonomy" id="321318"/>
    <lineage>
        <taxon>Bacteria</taxon>
        <taxon>Bacillati</taxon>
        <taxon>Actinomycetota</taxon>
        <taxon>Actinomycetes</taxon>
        <taxon>Mycobacteriales</taxon>
        <taxon>Dietziaceae</taxon>
        <taxon>Dietzia</taxon>
    </lineage>
</organism>
<dbReference type="RefSeq" id="WP_084374701.1">
    <property type="nucleotide sequence ID" value="NZ_CP143053.1"/>
</dbReference>
<dbReference type="PROSITE" id="PS50977">
    <property type="entry name" value="HTH_TETR_2"/>
    <property type="match status" value="1"/>
</dbReference>
<feature type="compositionally biased region" description="Basic and acidic residues" evidence="5">
    <location>
        <begin position="16"/>
        <end position="26"/>
    </location>
</feature>
<dbReference type="Pfam" id="PF00440">
    <property type="entry name" value="TetR_N"/>
    <property type="match status" value="1"/>
</dbReference>
<dbReference type="InterPro" id="IPR023772">
    <property type="entry name" value="DNA-bd_HTH_TetR-type_CS"/>
</dbReference>
<evidence type="ECO:0000256" key="3">
    <source>
        <dbReference type="ARBA" id="ARBA00023163"/>
    </source>
</evidence>
<proteinExistence type="predicted"/>
<evidence type="ECO:0000256" key="5">
    <source>
        <dbReference type="SAM" id="MobiDB-lite"/>
    </source>
</evidence>
<dbReference type="SUPFAM" id="SSF46689">
    <property type="entry name" value="Homeodomain-like"/>
    <property type="match status" value="1"/>
</dbReference>
<evidence type="ECO:0000313" key="8">
    <source>
        <dbReference type="Proteomes" id="UP000295805"/>
    </source>
</evidence>
<dbReference type="Gene3D" id="1.10.357.10">
    <property type="entry name" value="Tetracycline Repressor, domain 2"/>
    <property type="match status" value="1"/>
</dbReference>
<dbReference type="PANTHER" id="PTHR30055:SF238">
    <property type="entry name" value="MYCOFACTOCIN BIOSYNTHESIS TRANSCRIPTIONAL REGULATOR MFTR-RELATED"/>
    <property type="match status" value="1"/>
</dbReference>
<comment type="caution">
    <text evidence="7">The sequence shown here is derived from an EMBL/GenBank/DDBJ whole genome shotgun (WGS) entry which is preliminary data.</text>
</comment>
<evidence type="ECO:0000259" key="6">
    <source>
        <dbReference type="PROSITE" id="PS50977"/>
    </source>
</evidence>
<keyword evidence="3" id="KW-0804">Transcription</keyword>
<evidence type="ECO:0000256" key="2">
    <source>
        <dbReference type="ARBA" id="ARBA00023125"/>
    </source>
</evidence>
<dbReference type="GO" id="GO:0000976">
    <property type="term" value="F:transcription cis-regulatory region binding"/>
    <property type="evidence" value="ECO:0007669"/>
    <property type="project" value="TreeGrafter"/>
</dbReference>
<name>A0A4R3ZZ49_9ACTN</name>
<dbReference type="InterPro" id="IPR050109">
    <property type="entry name" value="HTH-type_TetR-like_transc_reg"/>
</dbReference>
<gene>
    <name evidence="7" type="ORF">EDD19_102233</name>
</gene>
<keyword evidence="1" id="KW-0805">Transcription regulation</keyword>
<dbReference type="PANTHER" id="PTHR30055">
    <property type="entry name" value="HTH-TYPE TRANSCRIPTIONAL REGULATOR RUTR"/>
    <property type="match status" value="1"/>
</dbReference>
<dbReference type="InterPro" id="IPR001647">
    <property type="entry name" value="HTH_TetR"/>
</dbReference>
<dbReference type="GeneID" id="89530809"/>